<keyword evidence="2" id="KW-0812">Transmembrane</keyword>
<dbReference type="NCBIfam" id="TIGR01845">
    <property type="entry name" value="outer_NodT"/>
    <property type="match status" value="1"/>
</dbReference>
<dbReference type="Gene3D" id="2.20.200.10">
    <property type="entry name" value="Outer membrane efflux proteins (OEP)"/>
    <property type="match status" value="1"/>
</dbReference>
<evidence type="ECO:0000313" key="4">
    <source>
        <dbReference type="Proteomes" id="UP001056681"/>
    </source>
</evidence>
<evidence type="ECO:0000313" key="3">
    <source>
        <dbReference type="EMBL" id="URL58477.1"/>
    </source>
</evidence>
<evidence type="ECO:0000256" key="2">
    <source>
        <dbReference type="RuleBase" id="RU362097"/>
    </source>
</evidence>
<dbReference type="SUPFAM" id="SSF56954">
    <property type="entry name" value="Outer membrane efflux proteins (OEP)"/>
    <property type="match status" value="1"/>
</dbReference>
<accession>A0ABY4T3J9</accession>
<dbReference type="RefSeq" id="WP_250339184.1">
    <property type="nucleotide sequence ID" value="NZ_CP063231.1"/>
</dbReference>
<keyword evidence="2" id="KW-0449">Lipoprotein</keyword>
<keyword evidence="2" id="KW-0472">Membrane</keyword>
<dbReference type="InterPro" id="IPR010131">
    <property type="entry name" value="MdtP/NodT-like"/>
</dbReference>
<dbReference type="EMBL" id="CP063231">
    <property type="protein sequence ID" value="URL58477.1"/>
    <property type="molecule type" value="Genomic_DNA"/>
</dbReference>
<dbReference type="PANTHER" id="PTHR30203:SF33">
    <property type="entry name" value="BLR4455 PROTEIN"/>
    <property type="match status" value="1"/>
</dbReference>
<proteinExistence type="inferred from homology"/>
<evidence type="ECO:0000256" key="1">
    <source>
        <dbReference type="ARBA" id="ARBA00007613"/>
    </source>
</evidence>
<comment type="subcellular location">
    <subcellularLocation>
        <location evidence="2">Cell outer membrane</location>
        <topology evidence="2">Lipid-anchor</topology>
    </subcellularLocation>
</comment>
<dbReference type="PANTHER" id="PTHR30203">
    <property type="entry name" value="OUTER MEMBRANE CATION EFFLUX PROTEIN"/>
    <property type="match status" value="1"/>
</dbReference>
<keyword evidence="2" id="KW-0564">Palmitate</keyword>
<name>A0ABY4T3J9_9GAMM</name>
<keyword evidence="2" id="KW-1134">Transmembrane beta strand</keyword>
<keyword evidence="4" id="KW-1185">Reference proteome</keyword>
<gene>
    <name evidence="3" type="ORF">IM816_18150</name>
</gene>
<organism evidence="3 4">
    <name type="scientific">Luteibacter flocculans</name>
    <dbReference type="NCBI Taxonomy" id="2780091"/>
    <lineage>
        <taxon>Bacteria</taxon>
        <taxon>Pseudomonadati</taxon>
        <taxon>Pseudomonadota</taxon>
        <taxon>Gammaproteobacteria</taxon>
        <taxon>Lysobacterales</taxon>
        <taxon>Rhodanobacteraceae</taxon>
        <taxon>Luteibacter</taxon>
    </lineage>
</organism>
<dbReference type="Pfam" id="PF02321">
    <property type="entry name" value="OEP"/>
    <property type="match status" value="2"/>
</dbReference>
<dbReference type="PROSITE" id="PS51257">
    <property type="entry name" value="PROKAR_LIPOPROTEIN"/>
    <property type="match status" value="1"/>
</dbReference>
<dbReference type="Proteomes" id="UP001056681">
    <property type="component" value="Chromosome"/>
</dbReference>
<sequence>MSARPLVLAALLAGLGGCVVGPDYQRPASDAPGAWRDAPTTATTTVPDRWWTLFGDEELDRHVQATLAANQDLAAALARYDRSRALLGVARADEFPDVSLDPVYARARTSGTVANRLPQLETTLWRVPVDVAYEVDLWGRVRRSVEAAGADVQGGADTIAAMRLSLTAATVSNYLSLRSTDRDIDVLASTVRLREDALRLAERRAQAGVVGDLDVLRARADLTQTRADLADAHRRRGNLEHALAVLEARNAPDFAIAPRAWTPTVPVVPPGLPSTLLERRPDVAADERALAAASARIGIARAAFFPQVRLTASAGVASDDLGELTAADSRAWSIGPSVHLPIFEGGRNRARLQAAQADFEGALANWRQGGIVAFREVQDALADTRWLRERGEALNATVDAATAAARVSRSRYDRGLAGYFEVVDSERQALASRRAAIQNDQQRLLAAVALIKALGGGWSPSASVPRQPLAAAEARP</sequence>
<dbReference type="InterPro" id="IPR003423">
    <property type="entry name" value="OMP_efflux"/>
</dbReference>
<dbReference type="Gene3D" id="1.20.1600.10">
    <property type="entry name" value="Outer membrane efflux proteins (OEP)"/>
    <property type="match status" value="1"/>
</dbReference>
<comment type="similarity">
    <text evidence="1 2">Belongs to the outer membrane factor (OMF) (TC 1.B.17) family.</text>
</comment>
<protein>
    <submittedName>
        <fullName evidence="3">Efflux transporter outer membrane subunit</fullName>
    </submittedName>
</protein>
<reference evidence="3" key="1">
    <citation type="submission" date="2020-10" db="EMBL/GenBank/DDBJ databases">
        <title>Whole-genome sequence of Luteibacter sp. EIF3.</title>
        <authorList>
            <person name="Friedrich I."/>
            <person name="Hertel R."/>
            <person name="Daniel R."/>
        </authorList>
    </citation>
    <scope>NUCLEOTIDE SEQUENCE</scope>
    <source>
        <strain evidence="3">EIF3</strain>
    </source>
</reference>